<gene>
    <name evidence="1" type="ORF">F5148DRAFT_972896</name>
</gene>
<organism evidence="1 2">
    <name type="scientific">Russula earlei</name>
    <dbReference type="NCBI Taxonomy" id="71964"/>
    <lineage>
        <taxon>Eukaryota</taxon>
        <taxon>Fungi</taxon>
        <taxon>Dikarya</taxon>
        <taxon>Basidiomycota</taxon>
        <taxon>Agaricomycotina</taxon>
        <taxon>Agaricomycetes</taxon>
        <taxon>Russulales</taxon>
        <taxon>Russulaceae</taxon>
        <taxon>Russula</taxon>
    </lineage>
</organism>
<protein>
    <submittedName>
        <fullName evidence="1">Ribosomal protein S16 domain-containing protein</fullName>
    </submittedName>
</protein>
<keyword evidence="2" id="KW-1185">Reference proteome</keyword>
<proteinExistence type="predicted"/>
<evidence type="ECO:0000313" key="2">
    <source>
        <dbReference type="Proteomes" id="UP001207468"/>
    </source>
</evidence>
<keyword evidence="1" id="KW-0687">Ribonucleoprotein</keyword>
<evidence type="ECO:0000313" key="1">
    <source>
        <dbReference type="EMBL" id="KAI9512827.1"/>
    </source>
</evidence>
<dbReference type="Proteomes" id="UP001207468">
    <property type="component" value="Unassembled WGS sequence"/>
</dbReference>
<accession>A0ACC0UMT6</accession>
<reference evidence="1" key="1">
    <citation type="submission" date="2021-03" db="EMBL/GenBank/DDBJ databases">
        <title>Evolutionary priming and transition to the ectomycorrhizal habit in an iconic lineage of mushroom-forming fungi: is preadaptation a requirement?</title>
        <authorList>
            <consortium name="DOE Joint Genome Institute"/>
            <person name="Looney B.P."/>
            <person name="Miyauchi S."/>
            <person name="Morin E."/>
            <person name="Drula E."/>
            <person name="Courty P.E."/>
            <person name="Chicoki N."/>
            <person name="Fauchery L."/>
            <person name="Kohler A."/>
            <person name="Kuo A."/>
            <person name="LaButti K."/>
            <person name="Pangilinan J."/>
            <person name="Lipzen A."/>
            <person name="Riley R."/>
            <person name="Andreopoulos W."/>
            <person name="He G."/>
            <person name="Johnson J."/>
            <person name="Barry K.W."/>
            <person name="Grigoriev I.V."/>
            <person name="Nagy L."/>
            <person name="Hibbett D."/>
            <person name="Henrissat B."/>
            <person name="Matheny P.B."/>
            <person name="Labbe J."/>
            <person name="Martin A.F."/>
        </authorList>
    </citation>
    <scope>NUCLEOTIDE SEQUENCE</scope>
    <source>
        <strain evidence="1">BPL698</strain>
    </source>
</reference>
<name>A0ACC0UMT6_9AGAM</name>
<dbReference type="EMBL" id="JAGFNK010000005">
    <property type="protein sequence ID" value="KAI9512827.1"/>
    <property type="molecule type" value="Genomic_DNA"/>
</dbReference>
<comment type="caution">
    <text evidence="1">The sequence shown here is derived from an EMBL/GenBank/DDBJ whole genome shotgun (WGS) entry which is preliminary data.</text>
</comment>
<sequence length="121" mass="13597">MPVRLRFSLHGNRNSRIFHLVAIDLRKRRDAKPLELLGIYDPRLRQGQEHKTVQWSVDRIRYWLEKGGALPSESVVKLLERGGIIPPNSKYHPKSQGAPAASSPSTEPYNGSSPPPQPSPL</sequence>
<keyword evidence="1" id="KW-0689">Ribosomal protein</keyword>